<feature type="domain" description="Metallo-beta-lactamase" evidence="7">
    <location>
        <begin position="105"/>
        <end position="309"/>
    </location>
</feature>
<evidence type="ECO:0000256" key="1">
    <source>
        <dbReference type="ARBA" id="ARBA00007749"/>
    </source>
</evidence>
<dbReference type="AlphaFoldDB" id="A0A840A9L7"/>
<keyword evidence="6" id="KW-0732">Signal</keyword>
<dbReference type="SUPFAM" id="SSF56281">
    <property type="entry name" value="Metallo-hydrolase/oxidoreductase"/>
    <property type="match status" value="1"/>
</dbReference>
<feature type="chain" id="PRO_5032577936" evidence="6">
    <location>
        <begin position="24"/>
        <end position="336"/>
    </location>
</feature>
<feature type="compositionally biased region" description="Low complexity" evidence="5">
    <location>
        <begin position="28"/>
        <end position="37"/>
    </location>
</feature>
<dbReference type="Proteomes" id="UP000553193">
    <property type="component" value="Unassembled WGS sequence"/>
</dbReference>
<protein>
    <submittedName>
        <fullName evidence="8">Glyoxylase-like metal-dependent hydrolase (Beta-lactamase superfamily II)</fullName>
    </submittedName>
</protein>
<dbReference type="InterPro" id="IPR036866">
    <property type="entry name" value="RibonucZ/Hydroxyglut_hydro"/>
</dbReference>
<evidence type="ECO:0000256" key="4">
    <source>
        <dbReference type="ARBA" id="ARBA00022833"/>
    </source>
</evidence>
<reference evidence="8 9" key="1">
    <citation type="submission" date="2020-08" db="EMBL/GenBank/DDBJ databases">
        <title>Genomic Encyclopedia of Type Strains, Phase IV (KMG-IV): sequencing the most valuable type-strain genomes for metagenomic binning, comparative biology and taxonomic classification.</title>
        <authorList>
            <person name="Goeker M."/>
        </authorList>
    </citation>
    <scope>NUCLEOTIDE SEQUENCE [LARGE SCALE GENOMIC DNA]</scope>
    <source>
        <strain evidence="8 9">DSM 19979</strain>
    </source>
</reference>
<evidence type="ECO:0000313" key="8">
    <source>
        <dbReference type="EMBL" id="MBB3897206.1"/>
    </source>
</evidence>
<keyword evidence="2" id="KW-0479">Metal-binding</keyword>
<keyword evidence="9" id="KW-1185">Reference proteome</keyword>
<keyword evidence="4" id="KW-0862">Zinc</keyword>
<sequence>MDLKLLSFARRAALFGAAGLATATATPAAAQQAQPARSVPPQQGPMPPRFHRMKVGDVEVTTLLDGAMQGQPDGIQRFFPDSTPEQIAPLRERAFRSETGGLHQPVGAYLLNTGRNLALVDCGGHSSFIPTTGQTLDALRAAGYSPEQVDTVLLTHIHPEHALGLSYDGTTRNFPNAEIVVTQVDHQFWTDPGMESRVPQGQRFIQAARRAIAPYPNRIRTVEMRAGLEVIPGVFMEPAPGHTPGHVSFRLTSQNQTMLIWGDIAHQMVIQLARPRWRVGVDVDADAGVESRVRTLDMLASEGILMGGVHVPWPGFGRIIRDGEGYLYVPRPAQFT</sequence>
<dbReference type="Pfam" id="PF00753">
    <property type="entry name" value="Lactamase_B"/>
    <property type="match status" value="1"/>
</dbReference>
<accession>A0A840A9L7</accession>
<evidence type="ECO:0000313" key="9">
    <source>
        <dbReference type="Proteomes" id="UP000553193"/>
    </source>
</evidence>
<evidence type="ECO:0000256" key="6">
    <source>
        <dbReference type="SAM" id="SignalP"/>
    </source>
</evidence>
<comment type="caution">
    <text evidence="8">The sequence shown here is derived from an EMBL/GenBank/DDBJ whole genome shotgun (WGS) entry which is preliminary data.</text>
</comment>
<dbReference type="RefSeq" id="WP_184382137.1">
    <property type="nucleotide sequence ID" value="NZ_JACIDJ010000001.1"/>
</dbReference>
<feature type="signal peptide" evidence="6">
    <location>
        <begin position="1"/>
        <end position="23"/>
    </location>
</feature>
<dbReference type="PANTHER" id="PTHR42978:SF6">
    <property type="entry name" value="QUORUM-QUENCHING LACTONASE YTNP-RELATED"/>
    <property type="match status" value="1"/>
</dbReference>
<dbReference type="CDD" id="cd07720">
    <property type="entry name" value="OPHC2-like_MBL-fold"/>
    <property type="match status" value="1"/>
</dbReference>
<comment type="similarity">
    <text evidence="1">Belongs to the metallo-beta-lactamase superfamily.</text>
</comment>
<dbReference type="GO" id="GO:0046872">
    <property type="term" value="F:metal ion binding"/>
    <property type="evidence" value="ECO:0007669"/>
    <property type="project" value="UniProtKB-KW"/>
</dbReference>
<dbReference type="InterPro" id="IPR001279">
    <property type="entry name" value="Metallo-B-lactamas"/>
</dbReference>
<proteinExistence type="inferred from homology"/>
<evidence type="ECO:0000256" key="5">
    <source>
        <dbReference type="SAM" id="MobiDB-lite"/>
    </source>
</evidence>
<evidence type="ECO:0000256" key="3">
    <source>
        <dbReference type="ARBA" id="ARBA00022801"/>
    </source>
</evidence>
<dbReference type="InterPro" id="IPR051013">
    <property type="entry name" value="MBL_superfamily_lactonases"/>
</dbReference>
<organism evidence="8 9">
    <name type="scientific">Roseococcus suduntuyensis</name>
    <dbReference type="NCBI Taxonomy" id="455361"/>
    <lineage>
        <taxon>Bacteria</taxon>
        <taxon>Pseudomonadati</taxon>
        <taxon>Pseudomonadota</taxon>
        <taxon>Alphaproteobacteria</taxon>
        <taxon>Acetobacterales</taxon>
        <taxon>Roseomonadaceae</taxon>
        <taxon>Roseococcus</taxon>
    </lineage>
</organism>
<dbReference type="EMBL" id="JACIDJ010000001">
    <property type="protein sequence ID" value="MBB3897206.1"/>
    <property type="molecule type" value="Genomic_DNA"/>
</dbReference>
<dbReference type="PANTHER" id="PTHR42978">
    <property type="entry name" value="QUORUM-QUENCHING LACTONASE YTNP-RELATED-RELATED"/>
    <property type="match status" value="1"/>
</dbReference>
<evidence type="ECO:0000256" key="2">
    <source>
        <dbReference type="ARBA" id="ARBA00022723"/>
    </source>
</evidence>
<name>A0A840A9L7_9PROT</name>
<feature type="region of interest" description="Disordered" evidence="5">
    <location>
        <begin position="28"/>
        <end position="50"/>
    </location>
</feature>
<evidence type="ECO:0000259" key="7">
    <source>
        <dbReference type="SMART" id="SM00849"/>
    </source>
</evidence>
<dbReference type="SMART" id="SM00849">
    <property type="entry name" value="Lactamase_B"/>
    <property type="match status" value="1"/>
</dbReference>
<keyword evidence="3 8" id="KW-0378">Hydrolase</keyword>
<dbReference type="GO" id="GO:0016787">
    <property type="term" value="F:hydrolase activity"/>
    <property type="evidence" value="ECO:0007669"/>
    <property type="project" value="UniProtKB-KW"/>
</dbReference>
<gene>
    <name evidence="8" type="ORF">GGQ83_000632</name>
</gene>
<dbReference type="Gene3D" id="3.60.15.10">
    <property type="entry name" value="Ribonuclease Z/Hydroxyacylglutathione hydrolase-like"/>
    <property type="match status" value="1"/>
</dbReference>